<dbReference type="EMBL" id="UYRU01078100">
    <property type="protein sequence ID" value="VDN28831.1"/>
    <property type="molecule type" value="Genomic_DNA"/>
</dbReference>
<organism evidence="1 2">
    <name type="scientific">Dibothriocephalus latus</name>
    <name type="common">Fish tapeworm</name>
    <name type="synonym">Diphyllobothrium latum</name>
    <dbReference type="NCBI Taxonomy" id="60516"/>
    <lineage>
        <taxon>Eukaryota</taxon>
        <taxon>Metazoa</taxon>
        <taxon>Spiralia</taxon>
        <taxon>Lophotrochozoa</taxon>
        <taxon>Platyhelminthes</taxon>
        <taxon>Cestoda</taxon>
        <taxon>Eucestoda</taxon>
        <taxon>Diphyllobothriidea</taxon>
        <taxon>Diphyllobothriidae</taxon>
        <taxon>Dibothriocephalus</taxon>
    </lineage>
</organism>
<proteinExistence type="predicted"/>
<evidence type="ECO:0000313" key="1">
    <source>
        <dbReference type="EMBL" id="VDN28831.1"/>
    </source>
</evidence>
<accession>A0A3P7NC24</accession>
<name>A0A3P7NC24_DIBLA</name>
<gene>
    <name evidence="1" type="ORF">DILT_LOCUS15251</name>
</gene>
<reference evidence="1 2" key="1">
    <citation type="submission" date="2018-11" db="EMBL/GenBank/DDBJ databases">
        <authorList>
            <consortium name="Pathogen Informatics"/>
        </authorList>
    </citation>
    <scope>NUCLEOTIDE SEQUENCE [LARGE SCALE GENOMIC DNA]</scope>
</reference>
<evidence type="ECO:0000313" key="2">
    <source>
        <dbReference type="Proteomes" id="UP000281553"/>
    </source>
</evidence>
<protein>
    <submittedName>
        <fullName evidence="1">Uncharacterized protein</fullName>
    </submittedName>
</protein>
<keyword evidence="2" id="KW-1185">Reference proteome</keyword>
<sequence length="84" mass="9808">MVIITIDMDLCLCHRQFLPQLYESIQRIIYKASEQKEFIQSCVPPFFKSTKDFLFAGDLDANLICMFTSRVGVCVKFVFYALHM</sequence>
<dbReference type="Proteomes" id="UP000281553">
    <property type="component" value="Unassembled WGS sequence"/>
</dbReference>
<dbReference type="AlphaFoldDB" id="A0A3P7NC24"/>